<organism evidence="2 3">
    <name type="scientific">Mesocricetibacter intestinalis</name>
    <dbReference type="NCBI Taxonomy" id="1521930"/>
    <lineage>
        <taxon>Bacteria</taxon>
        <taxon>Pseudomonadati</taxon>
        <taxon>Pseudomonadota</taxon>
        <taxon>Gammaproteobacteria</taxon>
        <taxon>Pasteurellales</taxon>
        <taxon>Pasteurellaceae</taxon>
        <taxon>Mesocricetibacter</taxon>
    </lineage>
</organism>
<dbReference type="AlphaFoldDB" id="A0A4R6VBX8"/>
<dbReference type="Gene3D" id="3.40.1260.10">
    <property type="entry name" value="DsrEFH-like"/>
    <property type="match status" value="1"/>
</dbReference>
<sequence length="120" mass="13823">MTKLAFVFRSSPYGTSDSREGLDALLAATAFCNEEDIAVYFIDDGVFNLLKGQNPALILQKDFIAAFKLLDLYEIKQRYICCNSLERYGLEARDLIIDCETVRREELCRRLQHSEKLLTF</sequence>
<dbReference type="PANTHER" id="PTHR38780:SF1">
    <property type="entry name" value="PROTEIN TUSC"/>
    <property type="match status" value="1"/>
</dbReference>
<evidence type="ECO:0000313" key="3">
    <source>
        <dbReference type="Proteomes" id="UP000295657"/>
    </source>
</evidence>
<comment type="caution">
    <text evidence="2">The sequence shown here is derived from an EMBL/GenBank/DDBJ whole genome shotgun (WGS) entry which is preliminary data.</text>
</comment>
<accession>A0A4R6VBX8</accession>
<dbReference type="SUPFAM" id="SSF75169">
    <property type="entry name" value="DsrEFH-like"/>
    <property type="match status" value="1"/>
</dbReference>
<dbReference type="NCBIfam" id="NF001238">
    <property type="entry name" value="PRK00211.1"/>
    <property type="match status" value="1"/>
</dbReference>
<keyword evidence="3" id="KW-1185">Reference proteome</keyword>
<dbReference type="PANTHER" id="PTHR38780">
    <property type="entry name" value="PROTEIN TUSC"/>
    <property type="match status" value="1"/>
</dbReference>
<dbReference type="NCBIfam" id="TIGR03010">
    <property type="entry name" value="sulf_tusC_dsrF"/>
    <property type="match status" value="1"/>
</dbReference>
<dbReference type="InterPro" id="IPR027396">
    <property type="entry name" value="DsrEFH-like"/>
</dbReference>
<gene>
    <name evidence="2" type="ORF">EDC45_1226</name>
</gene>
<evidence type="ECO:0000313" key="2">
    <source>
        <dbReference type="EMBL" id="TDQ57579.1"/>
    </source>
</evidence>
<reference evidence="2 3" key="1">
    <citation type="submission" date="2019-03" db="EMBL/GenBank/DDBJ databases">
        <title>Genomic Encyclopedia of Type Strains, Phase IV (KMG-IV): sequencing the most valuable type-strain genomes for metagenomic binning, comparative biology and taxonomic classification.</title>
        <authorList>
            <person name="Goeker M."/>
        </authorList>
    </citation>
    <scope>NUCLEOTIDE SEQUENCE [LARGE SCALE GENOMIC DNA]</scope>
    <source>
        <strain evidence="2 3">DSM 28403</strain>
    </source>
</reference>
<dbReference type="EMBL" id="SNYQ01000004">
    <property type="protein sequence ID" value="TDQ57579.1"/>
    <property type="molecule type" value="Genomic_DNA"/>
</dbReference>
<dbReference type="RefSeq" id="WP_133544531.1">
    <property type="nucleotide sequence ID" value="NZ_SNYQ01000004.1"/>
</dbReference>
<dbReference type="Pfam" id="PF02635">
    <property type="entry name" value="DsrE"/>
    <property type="match status" value="1"/>
</dbReference>
<name>A0A4R6VBX8_9PAST</name>
<dbReference type="OrthoDB" id="9789418at2"/>
<proteinExistence type="inferred from homology"/>
<dbReference type="Proteomes" id="UP000295657">
    <property type="component" value="Unassembled WGS sequence"/>
</dbReference>
<dbReference type="InterPro" id="IPR017462">
    <property type="entry name" value="Sulphur_relay_TusC/DsrF"/>
</dbReference>
<evidence type="ECO:0000256" key="1">
    <source>
        <dbReference type="ARBA" id="ARBA00005996"/>
    </source>
</evidence>
<protein>
    <submittedName>
        <fullName evidence="2">tRNA 2-thiouridine synthesizing protein C</fullName>
    </submittedName>
</protein>
<comment type="similarity">
    <text evidence="1">Belongs to the DsrF/TusC family.</text>
</comment>
<dbReference type="InterPro" id="IPR003787">
    <property type="entry name" value="Sulphur_relay_DsrE/F-like"/>
</dbReference>